<dbReference type="PANTHER" id="PTHR43656">
    <property type="entry name" value="BINDING OXIDOREDUCTASE, PUTATIVE (AFU_ORTHOLOGUE AFUA_2G08260)-RELATED"/>
    <property type="match status" value="1"/>
</dbReference>
<gene>
    <name evidence="4" type="ORF">GZ78_06505</name>
</gene>
<dbReference type="InterPro" id="IPR051799">
    <property type="entry name" value="NADH_flavin_oxidoreductase"/>
</dbReference>
<organism evidence="4 5">
    <name type="scientific">Endozoicomonas numazuensis</name>
    <dbReference type="NCBI Taxonomy" id="1137799"/>
    <lineage>
        <taxon>Bacteria</taxon>
        <taxon>Pseudomonadati</taxon>
        <taxon>Pseudomonadota</taxon>
        <taxon>Gammaproteobacteria</taxon>
        <taxon>Oceanospirillales</taxon>
        <taxon>Endozoicomonadaceae</taxon>
        <taxon>Endozoicomonas</taxon>
    </lineage>
</organism>
<keyword evidence="2" id="KW-0560">Oxidoreductase</keyword>
<dbReference type="eggNOG" id="COG1902">
    <property type="taxonomic scope" value="Bacteria"/>
</dbReference>
<keyword evidence="5" id="KW-1185">Reference proteome</keyword>
<dbReference type="InterPro" id="IPR013785">
    <property type="entry name" value="Aldolase_TIM"/>
</dbReference>
<dbReference type="Gene3D" id="3.20.20.70">
    <property type="entry name" value="Aldolase class I"/>
    <property type="match status" value="1"/>
</dbReference>
<dbReference type="PANTHER" id="PTHR43656:SF2">
    <property type="entry name" value="BINDING OXIDOREDUCTASE, PUTATIVE (AFU_ORTHOLOGUE AFUA_2G08260)-RELATED"/>
    <property type="match status" value="1"/>
</dbReference>
<reference evidence="4 5" key="1">
    <citation type="submission" date="2014-06" db="EMBL/GenBank/DDBJ databases">
        <title>Whole Genome Sequences of Three Symbiotic Endozoicomonas Bacteria.</title>
        <authorList>
            <person name="Neave M.J."/>
            <person name="Apprill A."/>
            <person name="Voolstra C.R."/>
        </authorList>
    </citation>
    <scope>NUCLEOTIDE SEQUENCE [LARGE SCALE GENOMIC DNA]</scope>
    <source>
        <strain evidence="4 5">DSM 25634</strain>
    </source>
</reference>
<evidence type="ECO:0000256" key="1">
    <source>
        <dbReference type="ARBA" id="ARBA00022630"/>
    </source>
</evidence>
<evidence type="ECO:0000313" key="5">
    <source>
        <dbReference type="Proteomes" id="UP000028073"/>
    </source>
</evidence>
<comment type="caution">
    <text evidence="4">The sequence shown here is derived from an EMBL/GenBank/DDBJ whole genome shotgun (WGS) entry which is preliminary data.</text>
</comment>
<dbReference type="Pfam" id="PF00724">
    <property type="entry name" value="Oxidored_FMN"/>
    <property type="match status" value="1"/>
</dbReference>
<dbReference type="STRING" id="1137799.GZ78_06505"/>
<dbReference type="AlphaFoldDB" id="A0A081NM81"/>
<dbReference type="InterPro" id="IPR001155">
    <property type="entry name" value="OxRdtase_FMN_N"/>
</dbReference>
<dbReference type="CDD" id="cd04733">
    <property type="entry name" value="OYE_like_2_FMN"/>
    <property type="match status" value="1"/>
</dbReference>
<accession>A0A081NM81</accession>
<feature type="domain" description="NADH:flavin oxidoreductase/NADH oxidase N-terminal" evidence="3">
    <location>
        <begin position="4"/>
        <end position="327"/>
    </location>
</feature>
<sequence>MTTSVTIKNRFFKAAMSEQLGDRDHNPTPELFKLYETWAKGGTGICVTGNLMVDRNALGEPKNVVLDQKSDLSIFREWVRHGTVNNTQLWAQLNHPGKQIPSFMSSEPLAPSAIALEGELEKGFKKPRAMTEQEINDVIKAFSTSARLAKEVGFQGVQIHSAHGYLVNQFLSPRHNQRNDQWGGSPENRQRFVLDVFKAIRHTVGDSFPIGIKLNSADFMKDGLSEEESMKVVQALSEAGIDLIEVSGGTYESPAMMGIDLKESTLKREAYFLEYAIKARQHTDKVLVVTGGFRSAPAMRAALQENACDMIGLGRPMAMQPDLPQQVINNPDFKTTVQFKSTGIEILDKIAMLDLTWYEAQLSLMGKGKQPNTQLSGWNVLLQTLGNMGSYAFRKKRY</sequence>
<protein>
    <submittedName>
        <fullName evidence="4">NADH oxidase</fullName>
    </submittedName>
</protein>
<evidence type="ECO:0000256" key="2">
    <source>
        <dbReference type="ARBA" id="ARBA00023002"/>
    </source>
</evidence>
<dbReference type="Proteomes" id="UP000028073">
    <property type="component" value="Unassembled WGS sequence"/>
</dbReference>
<keyword evidence="1" id="KW-0285">Flavoprotein</keyword>
<dbReference type="GO" id="GO:0016491">
    <property type="term" value="F:oxidoreductase activity"/>
    <property type="evidence" value="ECO:0007669"/>
    <property type="project" value="UniProtKB-KW"/>
</dbReference>
<dbReference type="EMBL" id="JOKH01000001">
    <property type="protein sequence ID" value="KEQ19554.1"/>
    <property type="molecule type" value="Genomic_DNA"/>
</dbReference>
<dbReference type="SUPFAM" id="SSF51395">
    <property type="entry name" value="FMN-linked oxidoreductases"/>
    <property type="match status" value="1"/>
</dbReference>
<evidence type="ECO:0000313" key="4">
    <source>
        <dbReference type="EMBL" id="KEQ19554.1"/>
    </source>
</evidence>
<name>A0A081NM81_9GAMM</name>
<proteinExistence type="predicted"/>
<dbReference type="GO" id="GO:0010181">
    <property type="term" value="F:FMN binding"/>
    <property type="evidence" value="ECO:0007669"/>
    <property type="project" value="InterPro"/>
</dbReference>
<evidence type="ECO:0000259" key="3">
    <source>
        <dbReference type="Pfam" id="PF00724"/>
    </source>
</evidence>